<gene>
    <name evidence="2" type="ORF">C7M84_023152</name>
</gene>
<evidence type="ECO:0000256" key="1">
    <source>
        <dbReference type="SAM" id="MobiDB-lite"/>
    </source>
</evidence>
<name>A0A3R7MJV4_PENVA</name>
<organism evidence="2 3">
    <name type="scientific">Penaeus vannamei</name>
    <name type="common">Whiteleg shrimp</name>
    <name type="synonym">Litopenaeus vannamei</name>
    <dbReference type="NCBI Taxonomy" id="6689"/>
    <lineage>
        <taxon>Eukaryota</taxon>
        <taxon>Metazoa</taxon>
        <taxon>Ecdysozoa</taxon>
        <taxon>Arthropoda</taxon>
        <taxon>Crustacea</taxon>
        <taxon>Multicrustacea</taxon>
        <taxon>Malacostraca</taxon>
        <taxon>Eumalacostraca</taxon>
        <taxon>Eucarida</taxon>
        <taxon>Decapoda</taxon>
        <taxon>Dendrobranchiata</taxon>
        <taxon>Penaeoidea</taxon>
        <taxon>Penaeidae</taxon>
        <taxon>Penaeus</taxon>
    </lineage>
</organism>
<dbReference type="PANTHER" id="PTHR34756">
    <property type="entry name" value="CELL DIVISION CYCLE-ASSOCIATED PROTEIN 3"/>
    <property type="match status" value="1"/>
</dbReference>
<evidence type="ECO:0000313" key="2">
    <source>
        <dbReference type="EMBL" id="ROT83664.1"/>
    </source>
</evidence>
<evidence type="ECO:0000313" key="3">
    <source>
        <dbReference type="Proteomes" id="UP000283509"/>
    </source>
</evidence>
<reference evidence="2 3" key="2">
    <citation type="submission" date="2019-01" db="EMBL/GenBank/DDBJ databases">
        <title>The decoding of complex shrimp genome reveals the adaptation for benthos swimmer, frequently molting mechanism and breeding impact on genome.</title>
        <authorList>
            <person name="Sun Y."/>
            <person name="Gao Y."/>
            <person name="Yu Y."/>
        </authorList>
    </citation>
    <scope>NUCLEOTIDE SEQUENCE [LARGE SCALE GENOMIC DNA]</scope>
    <source>
        <tissue evidence="2">Muscle</tissue>
    </source>
</reference>
<dbReference type="OrthoDB" id="6337960at2759"/>
<keyword evidence="3" id="KW-1185">Reference proteome</keyword>
<accession>A0A3R7MJV4</accession>
<reference evidence="2 3" key="1">
    <citation type="submission" date="2018-04" db="EMBL/GenBank/DDBJ databases">
        <authorList>
            <person name="Zhang X."/>
            <person name="Yuan J."/>
            <person name="Li F."/>
            <person name="Xiang J."/>
        </authorList>
    </citation>
    <scope>NUCLEOTIDE SEQUENCE [LARGE SCALE GENOMIC DNA]</scope>
    <source>
        <tissue evidence="2">Muscle</tissue>
    </source>
</reference>
<dbReference type="PANTHER" id="PTHR34756:SF1">
    <property type="entry name" value="CELL DIVISION CYCLE-ASSOCIATED PROTEIN 3"/>
    <property type="match status" value="1"/>
</dbReference>
<comment type="caution">
    <text evidence="2">The sequence shown here is derived from an EMBL/GenBank/DDBJ whole genome shotgun (WGS) entry which is preliminary data.</text>
</comment>
<dbReference type="AlphaFoldDB" id="A0A3R7MJV4"/>
<proteinExistence type="predicted"/>
<dbReference type="EMBL" id="QCYY01000653">
    <property type="protein sequence ID" value="ROT83664.1"/>
    <property type="molecule type" value="Genomic_DNA"/>
</dbReference>
<feature type="region of interest" description="Disordered" evidence="1">
    <location>
        <begin position="1"/>
        <end position="207"/>
    </location>
</feature>
<dbReference type="InterPro" id="IPR038832">
    <property type="entry name" value="CDCA3"/>
</dbReference>
<feature type="compositionally biased region" description="Basic and acidic residues" evidence="1">
    <location>
        <begin position="133"/>
        <end position="170"/>
    </location>
</feature>
<feature type="compositionally biased region" description="Low complexity" evidence="1">
    <location>
        <begin position="46"/>
        <end position="56"/>
    </location>
</feature>
<dbReference type="Proteomes" id="UP000283509">
    <property type="component" value="Unassembled WGS sequence"/>
</dbReference>
<protein>
    <submittedName>
        <fullName evidence="2">Uncharacterized protein</fullName>
    </submittedName>
</protein>
<feature type="compositionally biased region" description="Basic and acidic residues" evidence="1">
    <location>
        <begin position="178"/>
        <end position="189"/>
    </location>
</feature>
<sequence>MGNFTSKHLEEVLKPTKSQETPKSQVLPFDPRSPSDDITRTPIAVSDTPDTSSSESTPRDGKVVRVLQLDPRSPNVEVSRTPIVIETNETRRRNYALKPSKLAQLDTENKPDNMEDGEDQDPRSPTTKVPRTPLEDKVHVFEDSQPVKENKEDDDRKEEEVKDENPKKNQENTLVKKLFIDEGSSEKPRRPLASVQNTTAGKTPRGLIQAKQCRNVEEEYNKNHQLILTQLTDQENTVTSSTQFVESI</sequence>